<dbReference type="FunFam" id="3.40.50.2000:FF:000237">
    <property type="entry name" value="Glycosyltransferase"/>
    <property type="match status" value="1"/>
</dbReference>
<evidence type="ECO:0000256" key="1">
    <source>
        <dbReference type="ARBA" id="ARBA00009995"/>
    </source>
</evidence>
<comment type="caution">
    <text evidence="4">The sequence shown here is derived from an EMBL/GenBank/DDBJ whole genome shotgun (WGS) entry which is preliminary data.</text>
</comment>
<proteinExistence type="inferred from homology"/>
<sequence length="611" mass="69191">MLHHTLRLELNFGGIEFGDSDGGPQLDDQRTNAKCIMDVWKIGVKALTDEKRVVRQEVIEQCINEVMDGERGEEIQKDRAKWKELAIKAVDEGESSDKNIDDMTCLPRKQHLQFRGPIVHYIFLLLYNWLLHFRLNIQTHFRAKLQSLEQKMEKGQLRAYKAHCLILPYPSQGHINPMLQFAKLLDHKEVRVTLVTTRFLYKTMHSSGSSCAAWETISDGFDDTGKGDTNIDIYLERFWQVGSKTLAKLLEKLSNSGSPVDCVVYDAFMPWPLDVAKKLGIAGAVFFTQSCAVDNVYYHVHRGLLKLPLADGQSQILLPGLPALDPLDLPSFVSDCGSCPAVYRMLVGQLSNVDKADWVLCNTFYDLEEQVVDWMAKLWRLRTVGPTIPSNYLNKRLKDHKEYSVNLFKSDNDACIKWLNERPKGSVAYVSFGSLAELEDEQMEELAWGLRRSKSSFLWVVRESEATKVPKGFIEETSEKGLVVSWCPQMEVLAHEAVGCFVTHCGWNSTLEALSLGVPMVALPQWSDQHTNAKYIMDVWEVGVRAPTDEKGVVRQALVKQCISEVMEGERGKEIQKNAAKWKELARKAVDEGGSSDKNIDEFIAKLQTQS</sequence>
<comment type="similarity">
    <text evidence="1">Belongs to the UDP-glycosyltransferase family.</text>
</comment>
<protein>
    <submittedName>
        <fullName evidence="4">Uncharacterized protein</fullName>
    </submittedName>
</protein>
<keyword evidence="5" id="KW-1185">Reference proteome</keyword>
<dbReference type="InterPro" id="IPR002213">
    <property type="entry name" value="UDP_glucos_trans"/>
</dbReference>
<dbReference type="InterPro" id="IPR035595">
    <property type="entry name" value="UDP_glycos_trans_CS"/>
</dbReference>
<dbReference type="PANTHER" id="PTHR11926:SF1540">
    <property type="entry name" value="GLYCOSYLTRANSFERASE"/>
    <property type="match status" value="1"/>
</dbReference>
<keyword evidence="3" id="KW-0808">Transferase</keyword>
<accession>A0A498IVX9</accession>
<organism evidence="4 5">
    <name type="scientific">Malus domestica</name>
    <name type="common">Apple</name>
    <name type="synonym">Pyrus malus</name>
    <dbReference type="NCBI Taxonomy" id="3750"/>
    <lineage>
        <taxon>Eukaryota</taxon>
        <taxon>Viridiplantae</taxon>
        <taxon>Streptophyta</taxon>
        <taxon>Embryophyta</taxon>
        <taxon>Tracheophyta</taxon>
        <taxon>Spermatophyta</taxon>
        <taxon>Magnoliopsida</taxon>
        <taxon>eudicotyledons</taxon>
        <taxon>Gunneridae</taxon>
        <taxon>Pentapetalae</taxon>
        <taxon>rosids</taxon>
        <taxon>fabids</taxon>
        <taxon>Rosales</taxon>
        <taxon>Rosaceae</taxon>
        <taxon>Amygdaloideae</taxon>
        <taxon>Maleae</taxon>
        <taxon>Malus</taxon>
    </lineage>
</organism>
<dbReference type="GO" id="GO:0080043">
    <property type="term" value="F:quercetin 3-O-glucosyltransferase activity"/>
    <property type="evidence" value="ECO:0007669"/>
    <property type="project" value="TreeGrafter"/>
</dbReference>
<evidence type="ECO:0000313" key="5">
    <source>
        <dbReference type="Proteomes" id="UP000290289"/>
    </source>
</evidence>
<dbReference type="AlphaFoldDB" id="A0A498IVX9"/>
<dbReference type="Pfam" id="PF00201">
    <property type="entry name" value="UDPGT"/>
    <property type="match status" value="1"/>
</dbReference>
<dbReference type="CDD" id="cd03784">
    <property type="entry name" value="GT1_Gtf-like"/>
    <property type="match status" value="1"/>
</dbReference>
<dbReference type="FunFam" id="3.40.50.2000:FF:000057">
    <property type="entry name" value="Glycosyltransferase"/>
    <property type="match status" value="1"/>
</dbReference>
<dbReference type="PROSITE" id="PS00375">
    <property type="entry name" value="UDPGT"/>
    <property type="match status" value="1"/>
</dbReference>
<keyword evidence="2" id="KW-0328">Glycosyltransferase</keyword>
<evidence type="ECO:0000313" key="4">
    <source>
        <dbReference type="EMBL" id="RXH87528.1"/>
    </source>
</evidence>
<name>A0A498IVX9_MALDO</name>
<dbReference type="EMBL" id="RDQH01000336">
    <property type="protein sequence ID" value="RXH87528.1"/>
    <property type="molecule type" value="Genomic_DNA"/>
</dbReference>
<dbReference type="Proteomes" id="UP000290289">
    <property type="component" value="Chromosome 10"/>
</dbReference>
<reference evidence="4 5" key="1">
    <citation type="submission" date="2018-10" db="EMBL/GenBank/DDBJ databases">
        <title>A high-quality apple genome assembly.</title>
        <authorList>
            <person name="Hu J."/>
        </authorList>
    </citation>
    <scope>NUCLEOTIDE SEQUENCE [LARGE SCALE GENOMIC DNA]</scope>
    <source>
        <strain evidence="5">cv. HFTH1</strain>
        <tissue evidence="4">Young leaf</tissue>
    </source>
</reference>
<evidence type="ECO:0000256" key="2">
    <source>
        <dbReference type="ARBA" id="ARBA00022676"/>
    </source>
</evidence>
<dbReference type="GO" id="GO:0080044">
    <property type="term" value="F:quercetin 7-O-glucosyltransferase activity"/>
    <property type="evidence" value="ECO:0007669"/>
    <property type="project" value="TreeGrafter"/>
</dbReference>
<evidence type="ECO:0000256" key="3">
    <source>
        <dbReference type="ARBA" id="ARBA00022679"/>
    </source>
</evidence>
<gene>
    <name evidence="4" type="ORF">DVH24_034428</name>
</gene>
<dbReference type="PANTHER" id="PTHR11926">
    <property type="entry name" value="GLUCOSYL/GLUCURONOSYL TRANSFERASES"/>
    <property type="match status" value="1"/>
</dbReference>
<dbReference type="SUPFAM" id="SSF53756">
    <property type="entry name" value="UDP-Glycosyltransferase/glycogen phosphorylase"/>
    <property type="match status" value="2"/>
</dbReference>
<dbReference type="Gene3D" id="3.40.50.2000">
    <property type="entry name" value="Glycogen Phosphorylase B"/>
    <property type="match status" value="3"/>
</dbReference>
<dbReference type="STRING" id="3750.A0A498IVX9"/>